<evidence type="ECO:0000256" key="3">
    <source>
        <dbReference type="ARBA" id="ARBA00022553"/>
    </source>
</evidence>
<evidence type="ECO:0000256" key="8">
    <source>
        <dbReference type="ARBA" id="ARBA00023012"/>
    </source>
</evidence>
<dbReference type="PROSITE" id="PS50109">
    <property type="entry name" value="HIS_KIN"/>
    <property type="match status" value="1"/>
</dbReference>
<keyword evidence="5" id="KW-0547">Nucleotide-binding</keyword>
<dbReference type="SMART" id="SM00388">
    <property type="entry name" value="HisKA"/>
    <property type="match status" value="1"/>
</dbReference>
<dbReference type="PROSITE" id="PS50112">
    <property type="entry name" value="PAS"/>
    <property type="match status" value="1"/>
</dbReference>
<evidence type="ECO:0000256" key="1">
    <source>
        <dbReference type="ARBA" id="ARBA00000085"/>
    </source>
</evidence>
<keyword evidence="9" id="KW-1133">Transmembrane helix</keyword>
<dbReference type="InterPro" id="IPR035965">
    <property type="entry name" value="PAS-like_dom_sf"/>
</dbReference>
<evidence type="ECO:0000313" key="14">
    <source>
        <dbReference type="Proteomes" id="UP000239709"/>
    </source>
</evidence>
<dbReference type="SUPFAM" id="SSF47384">
    <property type="entry name" value="Homodimeric domain of signal transducing histidine kinase"/>
    <property type="match status" value="1"/>
</dbReference>
<dbReference type="Gene3D" id="1.10.287.130">
    <property type="match status" value="1"/>
</dbReference>
<dbReference type="SMART" id="SM00091">
    <property type="entry name" value="PAS"/>
    <property type="match status" value="1"/>
</dbReference>
<dbReference type="Pfam" id="PF00512">
    <property type="entry name" value="HisKA"/>
    <property type="match status" value="1"/>
</dbReference>
<feature type="domain" description="PAC" evidence="12">
    <location>
        <begin position="392"/>
        <end position="444"/>
    </location>
</feature>
<dbReference type="GO" id="GO:0005524">
    <property type="term" value="F:ATP binding"/>
    <property type="evidence" value="ECO:0007669"/>
    <property type="project" value="UniProtKB-KW"/>
</dbReference>
<sequence>MDASAPPADRRALAPGRVSLSLALRWLRSVWRRWMLWGLLSLLVLVVLGVLVWLARGHEIDQVQRALERDNADALQVLRNGFALNVQDLHGLSAIPGGEDEWRTAAHKLLENHREWLRLEWRSPTLGVLAMSDSPYYPRLGAVDERLRGEADMGAAQACTSARNLGGPAYAPSHFVTRDNGVGEEVMALCLPLMQGPRRVGYLVATYSLAGVISHMLGPQFTRRQLVAFTELDGTRLAVVGAPRRGARLFVTQQILDLPGNAMMLRMEGGRPPPDVFPNVLTALVTLLSIALVTVLVLLVRDFRRRQLAEAGLAQALAFRKAMEDSLVTGLRARDLDGTITYVNPAFCDMVGYSAQELIGQPTPAPYWPPENAHEFRHRQAIRRAGEMPPREGVESVFMRKDGTRFPVLIIEAPLITAQGGHTGWMGAVLDLTAQRRAEELSRASHERLQASARLATVGEMASLMSHELNQPLAAISSYATGSLNLLDAEGAATARDATMNDVRVALSRIAEQAGRAGKVINSVHDLVRRRTTTRHAVAPYALFDAILPLVHLQAHKLRVKVQLNVPPDLPDVWCEPTMIEQALLNLARNAMQAMAEVPGERRLTLAAQRVPAQPGQTRDAVLFSVADTGTGISEEVAQALFTPFFTTKTEGMGLGLSLCRTVVEQHGGAIAHRAHVPRGTVFSFTLPVARR</sequence>
<evidence type="ECO:0000259" key="12">
    <source>
        <dbReference type="PROSITE" id="PS50113"/>
    </source>
</evidence>
<reference evidence="13 14" key="1">
    <citation type="submission" date="2018-03" db="EMBL/GenBank/DDBJ databases">
        <title>Genome sequencing of Ottowia sp.</title>
        <authorList>
            <person name="Kim S.-J."/>
            <person name="Heo J."/>
            <person name="Kwon S.-W."/>
        </authorList>
    </citation>
    <scope>NUCLEOTIDE SEQUENCE [LARGE SCALE GENOMIC DNA]</scope>
    <source>
        <strain evidence="13 14">KADR8-3</strain>
    </source>
</reference>
<feature type="domain" description="Histidine kinase" evidence="10">
    <location>
        <begin position="464"/>
        <end position="691"/>
    </location>
</feature>
<dbReference type="CDD" id="cd00130">
    <property type="entry name" value="PAS"/>
    <property type="match status" value="1"/>
</dbReference>
<dbReference type="PROSITE" id="PS50113">
    <property type="entry name" value="PAC"/>
    <property type="match status" value="1"/>
</dbReference>
<dbReference type="Gene3D" id="3.30.450.20">
    <property type="entry name" value="PAS domain"/>
    <property type="match status" value="1"/>
</dbReference>
<dbReference type="SMART" id="SM00387">
    <property type="entry name" value="HATPase_c"/>
    <property type="match status" value="1"/>
</dbReference>
<keyword evidence="6 13" id="KW-0418">Kinase</keyword>
<accession>A0A2S0MCL0</accession>
<keyword evidence="9" id="KW-0472">Membrane</keyword>
<dbReference type="EC" id="2.7.13.3" evidence="2"/>
<keyword evidence="14" id="KW-1185">Reference proteome</keyword>
<evidence type="ECO:0000313" key="13">
    <source>
        <dbReference type="EMBL" id="AVO33483.1"/>
    </source>
</evidence>
<dbReference type="Proteomes" id="UP000239709">
    <property type="component" value="Chromosome"/>
</dbReference>
<dbReference type="InterPro" id="IPR003661">
    <property type="entry name" value="HisK_dim/P_dom"/>
</dbReference>
<dbReference type="OrthoDB" id="1931120at2"/>
<evidence type="ECO:0000256" key="2">
    <source>
        <dbReference type="ARBA" id="ARBA00012438"/>
    </source>
</evidence>
<dbReference type="InterPro" id="IPR036097">
    <property type="entry name" value="HisK_dim/P_sf"/>
</dbReference>
<dbReference type="InterPro" id="IPR004358">
    <property type="entry name" value="Sig_transdc_His_kin-like_C"/>
</dbReference>
<dbReference type="GO" id="GO:0006355">
    <property type="term" value="P:regulation of DNA-templated transcription"/>
    <property type="evidence" value="ECO:0007669"/>
    <property type="project" value="InterPro"/>
</dbReference>
<dbReference type="RefSeq" id="WP_106702046.1">
    <property type="nucleotide sequence ID" value="NZ_CP027666.1"/>
</dbReference>
<dbReference type="NCBIfam" id="TIGR00229">
    <property type="entry name" value="sensory_box"/>
    <property type="match status" value="1"/>
</dbReference>
<dbReference type="KEGG" id="otk:C6570_03860"/>
<dbReference type="GO" id="GO:0000155">
    <property type="term" value="F:phosphorelay sensor kinase activity"/>
    <property type="evidence" value="ECO:0007669"/>
    <property type="project" value="InterPro"/>
</dbReference>
<feature type="transmembrane region" description="Helical" evidence="9">
    <location>
        <begin position="276"/>
        <end position="300"/>
    </location>
</feature>
<gene>
    <name evidence="13" type="ORF">C6570_03860</name>
</gene>
<dbReference type="InterPro" id="IPR003594">
    <property type="entry name" value="HATPase_dom"/>
</dbReference>
<protein>
    <recommendedName>
        <fullName evidence="2">histidine kinase</fullName>
        <ecNumber evidence="2">2.7.13.3</ecNumber>
    </recommendedName>
</protein>
<dbReference type="PRINTS" id="PR00344">
    <property type="entry name" value="BCTRLSENSOR"/>
</dbReference>
<comment type="catalytic activity">
    <reaction evidence="1">
        <text>ATP + protein L-histidine = ADP + protein N-phospho-L-histidine.</text>
        <dbReference type="EC" id="2.7.13.3"/>
    </reaction>
</comment>
<dbReference type="InterPro" id="IPR000014">
    <property type="entry name" value="PAS"/>
</dbReference>
<dbReference type="InterPro" id="IPR036890">
    <property type="entry name" value="HATPase_C_sf"/>
</dbReference>
<dbReference type="PANTHER" id="PTHR43065:SF10">
    <property type="entry name" value="PEROXIDE STRESS-ACTIVATED HISTIDINE KINASE MAK3"/>
    <property type="match status" value="1"/>
</dbReference>
<evidence type="ECO:0000259" key="11">
    <source>
        <dbReference type="PROSITE" id="PS50112"/>
    </source>
</evidence>
<dbReference type="Gene3D" id="3.30.565.10">
    <property type="entry name" value="Histidine kinase-like ATPase, C-terminal domain"/>
    <property type="match status" value="1"/>
</dbReference>
<evidence type="ECO:0000256" key="6">
    <source>
        <dbReference type="ARBA" id="ARBA00022777"/>
    </source>
</evidence>
<dbReference type="PANTHER" id="PTHR43065">
    <property type="entry name" value="SENSOR HISTIDINE KINASE"/>
    <property type="match status" value="1"/>
</dbReference>
<keyword evidence="9" id="KW-0812">Transmembrane</keyword>
<dbReference type="SUPFAM" id="SSF55874">
    <property type="entry name" value="ATPase domain of HSP90 chaperone/DNA topoisomerase II/histidine kinase"/>
    <property type="match status" value="1"/>
</dbReference>
<dbReference type="InterPro" id="IPR000700">
    <property type="entry name" value="PAS-assoc_C"/>
</dbReference>
<dbReference type="EMBL" id="CP027666">
    <property type="protein sequence ID" value="AVO33483.1"/>
    <property type="molecule type" value="Genomic_DNA"/>
</dbReference>
<organism evidence="13 14">
    <name type="scientific">Ottowia oryzae</name>
    <dbReference type="NCBI Taxonomy" id="2109914"/>
    <lineage>
        <taxon>Bacteria</taxon>
        <taxon>Pseudomonadati</taxon>
        <taxon>Pseudomonadota</taxon>
        <taxon>Betaproteobacteria</taxon>
        <taxon>Burkholderiales</taxon>
        <taxon>Comamonadaceae</taxon>
        <taxon>Ottowia</taxon>
    </lineage>
</organism>
<feature type="domain" description="PAS" evidence="11">
    <location>
        <begin position="315"/>
        <end position="389"/>
    </location>
</feature>
<evidence type="ECO:0000256" key="4">
    <source>
        <dbReference type="ARBA" id="ARBA00022679"/>
    </source>
</evidence>
<evidence type="ECO:0000256" key="5">
    <source>
        <dbReference type="ARBA" id="ARBA00022741"/>
    </source>
</evidence>
<keyword evidence="7" id="KW-0067">ATP-binding</keyword>
<name>A0A2S0MCL0_9BURK</name>
<keyword evidence="3" id="KW-0597">Phosphoprotein</keyword>
<dbReference type="Pfam" id="PF02518">
    <property type="entry name" value="HATPase_c"/>
    <property type="match status" value="1"/>
</dbReference>
<evidence type="ECO:0000259" key="10">
    <source>
        <dbReference type="PROSITE" id="PS50109"/>
    </source>
</evidence>
<proteinExistence type="predicted"/>
<dbReference type="InterPro" id="IPR013767">
    <property type="entry name" value="PAS_fold"/>
</dbReference>
<keyword evidence="8" id="KW-0902">Two-component regulatory system</keyword>
<feature type="transmembrane region" description="Helical" evidence="9">
    <location>
        <begin position="34"/>
        <end position="55"/>
    </location>
</feature>
<dbReference type="CDD" id="cd00082">
    <property type="entry name" value="HisKA"/>
    <property type="match status" value="1"/>
</dbReference>
<keyword evidence="4" id="KW-0808">Transferase</keyword>
<dbReference type="SUPFAM" id="SSF55785">
    <property type="entry name" value="PYP-like sensor domain (PAS domain)"/>
    <property type="match status" value="1"/>
</dbReference>
<evidence type="ECO:0000256" key="7">
    <source>
        <dbReference type="ARBA" id="ARBA00022840"/>
    </source>
</evidence>
<evidence type="ECO:0000256" key="9">
    <source>
        <dbReference type="SAM" id="Phobius"/>
    </source>
</evidence>
<dbReference type="AlphaFoldDB" id="A0A2S0MCL0"/>
<dbReference type="Pfam" id="PF00989">
    <property type="entry name" value="PAS"/>
    <property type="match status" value="1"/>
</dbReference>
<dbReference type="InterPro" id="IPR005467">
    <property type="entry name" value="His_kinase_dom"/>
</dbReference>